<dbReference type="Proteomes" id="UP000572817">
    <property type="component" value="Unassembled WGS sequence"/>
</dbReference>
<protein>
    <submittedName>
        <fullName evidence="3">Six-hairpin glycosidase-like protein</fullName>
    </submittedName>
</protein>
<dbReference type="AlphaFoldDB" id="A0A8H4J999"/>
<dbReference type="InterPro" id="IPR049046">
    <property type="entry name" value="Beta-AFase-like_GH127_middle"/>
</dbReference>
<proteinExistence type="predicted"/>
<organism evidence="3 4">
    <name type="scientific">Botryosphaeria dothidea</name>
    <dbReference type="NCBI Taxonomy" id="55169"/>
    <lineage>
        <taxon>Eukaryota</taxon>
        <taxon>Fungi</taxon>
        <taxon>Dikarya</taxon>
        <taxon>Ascomycota</taxon>
        <taxon>Pezizomycotina</taxon>
        <taxon>Dothideomycetes</taxon>
        <taxon>Dothideomycetes incertae sedis</taxon>
        <taxon>Botryosphaeriales</taxon>
        <taxon>Botryosphaeriaceae</taxon>
        <taxon>Botryosphaeria</taxon>
    </lineage>
</organism>
<dbReference type="GO" id="GO:0005975">
    <property type="term" value="P:carbohydrate metabolic process"/>
    <property type="evidence" value="ECO:0007669"/>
    <property type="project" value="InterPro"/>
</dbReference>
<feature type="domain" description="Non-reducing end beta-L-arabinofuranosidase-like GH127 catalytic" evidence="1">
    <location>
        <begin position="370"/>
        <end position="475"/>
    </location>
</feature>
<evidence type="ECO:0000259" key="1">
    <source>
        <dbReference type="Pfam" id="PF07944"/>
    </source>
</evidence>
<feature type="domain" description="Non-reducing end beta-L-arabinofuranosidase-like GH127 middle" evidence="2">
    <location>
        <begin position="503"/>
        <end position="562"/>
    </location>
</feature>
<keyword evidence="4" id="KW-1185">Reference proteome</keyword>
<dbReference type="Pfam" id="PF20736">
    <property type="entry name" value="Glyco_hydro127M"/>
    <property type="match status" value="1"/>
</dbReference>
<dbReference type="InterPro" id="IPR008928">
    <property type="entry name" value="6-hairpin_glycosidase_sf"/>
</dbReference>
<dbReference type="SUPFAM" id="SSF48208">
    <property type="entry name" value="Six-hairpin glycosidases"/>
    <property type="match status" value="1"/>
</dbReference>
<evidence type="ECO:0000313" key="3">
    <source>
        <dbReference type="EMBL" id="KAF4313353.1"/>
    </source>
</evidence>
<dbReference type="PANTHER" id="PTHR31151:SF0">
    <property type="entry name" value="PROLINE-TRNA LIGASE (DUF1680)"/>
    <property type="match status" value="1"/>
</dbReference>
<dbReference type="GO" id="GO:0016798">
    <property type="term" value="F:hydrolase activity, acting on glycosyl bonds"/>
    <property type="evidence" value="ECO:0007669"/>
    <property type="project" value="UniProtKB-KW"/>
</dbReference>
<evidence type="ECO:0000259" key="2">
    <source>
        <dbReference type="Pfam" id="PF20736"/>
    </source>
</evidence>
<comment type="caution">
    <text evidence="3">The sequence shown here is derived from an EMBL/GenBank/DDBJ whole genome shotgun (WGS) entry which is preliminary data.</text>
</comment>
<dbReference type="PANTHER" id="PTHR31151">
    <property type="entry name" value="PROLINE-TRNA LIGASE (DUF1680)"/>
    <property type="match status" value="1"/>
</dbReference>
<gene>
    <name evidence="3" type="ORF">GTA08_BOTSDO01650</name>
</gene>
<dbReference type="EMBL" id="WWBZ02000001">
    <property type="protein sequence ID" value="KAF4313353.1"/>
    <property type="molecule type" value="Genomic_DNA"/>
</dbReference>
<name>A0A8H4J999_9PEZI</name>
<evidence type="ECO:0000313" key="4">
    <source>
        <dbReference type="Proteomes" id="UP000572817"/>
    </source>
</evidence>
<sequence length="742" mass="80933">MSNRKLPAASLASAPVVRPAPSPLLLLPPLFLTLLLLYTDPHRLIMKLRDLVPAAAALLSAAASAQTSSNATLLPLVLRPLPLGAIKPSGWLRDQLVLEANGLAGHEHDFYPYVADSSWTGGSSEYSGLNEGFPYWLNGLVPLAYSLGDARLKDQVADAVTSVLSRQADDGWLGPETGRARNFWARYPLLLGMIQLVEAEPQTWEVPIMNATGRFVDLMVNMLRNDSSGYLWHEGDELSPEEFTWGRVRVQDLLIVLQWIWEREGTTEALRSKLAESMQILIDGSLNWADWWQEGVFIKEDLNLLDTEPGDGPRYPYEHGVNAGQGLKALAVFRRFTQNDSLVDITRRGVDWTFQYHSAAHGGILADERLAGLAPYYGSETCTLVETMYSLSYLYQALGDNNYADLSERIAFNALPAQMSPNWWARQYVGQPNQGFSKELDQSPFFNVGRSGQIYSVEANYPCCTVNHPQGLPKFLSNSFARVGDNDIAHMLLSPGNLTTSVMSGQVRIDCQAHYPFSNMLNYTITTDSTTTFHVRVPSWADASQSTIALNGTSKPVSPDPSTGLHAIRLAGGTSEVTYTLSASVQTTARANDTFTVHHGALLFALSLPSTNTTSAPQTYRDANAVLAGAPAPAVDWQLLNASAWSVAIDPTSLVFRSELDEGVGLPDPVFAPGAPPVWVEAKGCEIEGWGLYRGVMGIPPPKAERRCVSDVATYRLEPVGAAKLRVLDLPSIELGGGAEEV</sequence>
<accession>A0A8H4J999</accession>
<dbReference type="Pfam" id="PF07944">
    <property type="entry name" value="Beta-AFase-like_GH127_cat"/>
    <property type="match status" value="1"/>
</dbReference>
<dbReference type="OrthoDB" id="5358475at2759"/>
<reference evidence="3" key="1">
    <citation type="submission" date="2020-04" db="EMBL/GenBank/DDBJ databases">
        <title>Genome Assembly and Annotation of Botryosphaeria dothidea sdau 11-99, a Latent Pathogen of Apple Fruit Ring Rot in China.</title>
        <authorList>
            <person name="Yu C."/>
            <person name="Diao Y."/>
            <person name="Lu Q."/>
            <person name="Zhao J."/>
            <person name="Cui S."/>
            <person name="Peng C."/>
            <person name="He B."/>
            <person name="Liu H."/>
        </authorList>
    </citation>
    <scope>NUCLEOTIDE SEQUENCE [LARGE SCALE GENOMIC DNA]</scope>
    <source>
        <strain evidence="3">Sdau11-99</strain>
    </source>
</reference>
<dbReference type="InterPro" id="IPR012878">
    <property type="entry name" value="Beta-AFase-like_GH127_cat"/>
</dbReference>